<dbReference type="GO" id="GO:0009231">
    <property type="term" value="P:riboflavin biosynthetic process"/>
    <property type="evidence" value="ECO:0007669"/>
    <property type="project" value="InterPro"/>
</dbReference>
<evidence type="ECO:0000259" key="16">
    <source>
        <dbReference type="SMART" id="SM00904"/>
    </source>
</evidence>
<dbReference type="CDD" id="cd02064">
    <property type="entry name" value="FAD_synthetase_N"/>
    <property type="match status" value="1"/>
</dbReference>
<evidence type="ECO:0000256" key="15">
    <source>
        <dbReference type="PIRNR" id="PIRNR004491"/>
    </source>
</evidence>
<dbReference type="SMART" id="SM00904">
    <property type="entry name" value="Flavokinase"/>
    <property type="match status" value="1"/>
</dbReference>
<comment type="catalytic activity">
    <reaction evidence="13 15">
        <text>riboflavin + ATP = FMN + ADP + H(+)</text>
        <dbReference type="Rhea" id="RHEA:14357"/>
        <dbReference type="ChEBI" id="CHEBI:15378"/>
        <dbReference type="ChEBI" id="CHEBI:30616"/>
        <dbReference type="ChEBI" id="CHEBI:57986"/>
        <dbReference type="ChEBI" id="CHEBI:58210"/>
        <dbReference type="ChEBI" id="CHEBI:456216"/>
        <dbReference type="EC" id="2.7.1.26"/>
    </reaction>
</comment>
<dbReference type="NCBIfam" id="NF004159">
    <property type="entry name" value="PRK05627.1-2"/>
    <property type="match status" value="1"/>
</dbReference>
<dbReference type="SUPFAM" id="SSF82114">
    <property type="entry name" value="Riboflavin kinase-like"/>
    <property type="match status" value="1"/>
</dbReference>
<evidence type="ECO:0000256" key="5">
    <source>
        <dbReference type="ARBA" id="ARBA00022643"/>
    </source>
</evidence>
<dbReference type="InterPro" id="IPR002606">
    <property type="entry name" value="Riboflavin_kinase_bac"/>
</dbReference>
<evidence type="ECO:0000256" key="9">
    <source>
        <dbReference type="ARBA" id="ARBA00022777"/>
    </source>
</evidence>
<evidence type="ECO:0000256" key="7">
    <source>
        <dbReference type="ARBA" id="ARBA00022695"/>
    </source>
</evidence>
<dbReference type="NCBIfam" id="NF004162">
    <property type="entry name" value="PRK05627.1-5"/>
    <property type="match status" value="1"/>
</dbReference>
<evidence type="ECO:0000256" key="4">
    <source>
        <dbReference type="ARBA" id="ARBA00022630"/>
    </source>
</evidence>
<dbReference type="GO" id="GO:0005524">
    <property type="term" value="F:ATP binding"/>
    <property type="evidence" value="ECO:0007669"/>
    <property type="project" value="UniProtKB-UniRule"/>
</dbReference>
<keyword evidence="4 15" id="KW-0285">Flavoprotein</keyword>
<dbReference type="InterPro" id="IPR015865">
    <property type="entry name" value="Riboflavin_kinase_bac/euk"/>
</dbReference>
<dbReference type="InterPro" id="IPR023468">
    <property type="entry name" value="Riboflavin_kinase"/>
</dbReference>
<dbReference type="Proteomes" id="UP000441399">
    <property type="component" value="Unassembled WGS sequence"/>
</dbReference>
<evidence type="ECO:0000256" key="11">
    <source>
        <dbReference type="ARBA" id="ARBA00022840"/>
    </source>
</evidence>
<name>A0A5S9QXT3_9GAMM</name>
<dbReference type="AlphaFoldDB" id="A0A5S9QXT3"/>
<evidence type="ECO:0000256" key="13">
    <source>
        <dbReference type="ARBA" id="ARBA00047880"/>
    </source>
</evidence>
<evidence type="ECO:0000256" key="3">
    <source>
        <dbReference type="ARBA" id="ARBA00005201"/>
    </source>
</evidence>
<dbReference type="GO" id="GO:0009398">
    <property type="term" value="P:FMN biosynthetic process"/>
    <property type="evidence" value="ECO:0007669"/>
    <property type="project" value="UniProtKB-UniRule"/>
</dbReference>
<protein>
    <recommendedName>
        <fullName evidence="15">Riboflavin biosynthesis protein</fullName>
    </recommendedName>
    <domain>
        <recommendedName>
            <fullName evidence="15">Riboflavin kinase</fullName>
            <ecNumber evidence="15">2.7.1.26</ecNumber>
        </recommendedName>
        <alternativeName>
            <fullName evidence="15">Flavokinase</fullName>
        </alternativeName>
    </domain>
    <domain>
        <recommendedName>
            <fullName evidence="15">FMN adenylyltransferase</fullName>
            <ecNumber evidence="15">2.7.7.2</ecNumber>
        </recommendedName>
        <alternativeName>
            <fullName evidence="15">FAD pyrophosphorylase</fullName>
        </alternativeName>
        <alternativeName>
            <fullName evidence="15">FAD synthase</fullName>
        </alternativeName>
    </domain>
</protein>
<comment type="catalytic activity">
    <reaction evidence="14 15">
        <text>FMN + ATP + H(+) = FAD + diphosphate</text>
        <dbReference type="Rhea" id="RHEA:17237"/>
        <dbReference type="ChEBI" id="CHEBI:15378"/>
        <dbReference type="ChEBI" id="CHEBI:30616"/>
        <dbReference type="ChEBI" id="CHEBI:33019"/>
        <dbReference type="ChEBI" id="CHEBI:57692"/>
        <dbReference type="ChEBI" id="CHEBI:58210"/>
        <dbReference type="EC" id="2.7.7.2"/>
    </reaction>
</comment>
<dbReference type="OrthoDB" id="9803667at2"/>
<comment type="similarity">
    <text evidence="15">Belongs to the ribF family.</text>
</comment>
<evidence type="ECO:0000256" key="8">
    <source>
        <dbReference type="ARBA" id="ARBA00022741"/>
    </source>
</evidence>
<dbReference type="InterPro" id="IPR014729">
    <property type="entry name" value="Rossmann-like_a/b/a_fold"/>
</dbReference>
<dbReference type="EC" id="2.7.1.26" evidence="15"/>
<evidence type="ECO:0000256" key="10">
    <source>
        <dbReference type="ARBA" id="ARBA00022827"/>
    </source>
</evidence>
<evidence type="ECO:0000313" key="18">
    <source>
        <dbReference type="Proteomes" id="UP000441399"/>
    </source>
</evidence>
<dbReference type="GO" id="GO:0003919">
    <property type="term" value="F:FMN adenylyltransferase activity"/>
    <property type="evidence" value="ECO:0007669"/>
    <property type="project" value="UniProtKB-UniRule"/>
</dbReference>
<dbReference type="UniPathway" id="UPA00277">
    <property type="reaction ID" value="UER00407"/>
</dbReference>
<accession>A0A5S9QXT3</accession>
<dbReference type="PANTHER" id="PTHR22749:SF6">
    <property type="entry name" value="RIBOFLAVIN KINASE"/>
    <property type="match status" value="1"/>
</dbReference>
<dbReference type="NCBIfam" id="NF004160">
    <property type="entry name" value="PRK05627.1-3"/>
    <property type="match status" value="1"/>
</dbReference>
<keyword evidence="9 15" id="KW-0418">Kinase</keyword>
<organism evidence="17 18">
    <name type="scientific">BD1-7 clade bacterium</name>
    <dbReference type="NCBI Taxonomy" id="2029982"/>
    <lineage>
        <taxon>Bacteria</taxon>
        <taxon>Pseudomonadati</taxon>
        <taxon>Pseudomonadota</taxon>
        <taxon>Gammaproteobacteria</taxon>
        <taxon>Cellvibrionales</taxon>
        <taxon>Spongiibacteraceae</taxon>
        <taxon>BD1-7 clade</taxon>
    </lineage>
</organism>
<dbReference type="FunFam" id="3.40.50.620:FF:000021">
    <property type="entry name" value="Riboflavin biosynthesis protein"/>
    <property type="match status" value="1"/>
</dbReference>
<dbReference type="GO" id="GO:0006747">
    <property type="term" value="P:FAD biosynthetic process"/>
    <property type="evidence" value="ECO:0007669"/>
    <property type="project" value="UniProtKB-UniRule"/>
</dbReference>
<dbReference type="EMBL" id="CACSIO010000060">
    <property type="protein sequence ID" value="CAA0124213.1"/>
    <property type="molecule type" value="Genomic_DNA"/>
</dbReference>
<dbReference type="PIRSF" id="PIRSF004491">
    <property type="entry name" value="FAD_Synth"/>
    <property type="match status" value="1"/>
</dbReference>
<evidence type="ECO:0000256" key="12">
    <source>
        <dbReference type="ARBA" id="ARBA00023268"/>
    </source>
</evidence>
<evidence type="ECO:0000256" key="6">
    <source>
        <dbReference type="ARBA" id="ARBA00022679"/>
    </source>
</evidence>
<dbReference type="InterPro" id="IPR015864">
    <property type="entry name" value="FAD_synthase"/>
</dbReference>
<evidence type="ECO:0000256" key="1">
    <source>
        <dbReference type="ARBA" id="ARBA00002121"/>
    </source>
</evidence>
<keyword evidence="6 15" id="KW-0808">Transferase</keyword>
<keyword evidence="8 15" id="KW-0547">Nucleotide-binding</keyword>
<evidence type="ECO:0000256" key="14">
    <source>
        <dbReference type="ARBA" id="ARBA00049494"/>
    </source>
</evidence>
<feature type="domain" description="Riboflavin kinase" evidence="16">
    <location>
        <begin position="183"/>
        <end position="310"/>
    </location>
</feature>
<dbReference type="PANTHER" id="PTHR22749">
    <property type="entry name" value="RIBOFLAVIN KINASE/FMN ADENYLYLTRANSFERASE"/>
    <property type="match status" value="1"/>
</dbReference>
<reference evidence="17 18" key="1">
    <citation type="submission" date="2019-11" db="EMBL/GenBank/DDBJ databases">
        <authorList>
            <person name="Holert J."/>
        </authorList>
    </citation>
    <scope>NUCLEOTIDE SEQUENCE [LARGE SCALE GENOMIC DNA]</scope>
    <source>
        <strain evidence="17">SB11_3</strain>
    </source>
</reference>
<dbReference type="NCBIfam" id="NF004163">
    <property type="entry name" value="PRK05627.1-6"/>
    <property type="match status" value="1"/>
</dbReference>
<comment type="function">
    <text evidence="1">Catalyzes the phosphorylation of riboflavin to FMN followed by the adenylation of FMN to FAD.</text>
</comment>
<proteinExistence type="inferred from homology"/>
<keyword evidence="10 15" id="KW-0274">FAD</keyword>
<dbReference type="InterPro" id="IPR023465">
    <property type="entry name" value="Riboflavin_kinase_dom_sf"/>
</dbReference>
<comment type="pathway">
    <text evidence="3 15">Cofactor biosynthesis; FMN biosynthesis; FMN from riboflavin (ATP route): step 1/1.</text>
</comment>
<keyword evidence="18" id="KW-1185">Reference proteome</keyword>
<sequence length="314" mass="35194">MELIRGLHNIRPRHRGCVATIGAFDGVHLGHQAVLNKLKQISNELQLPSLVITLEPLPREYFAPIDSPPRLLSFREKYCAIAGQGIDRLLRVKFDEALSLVSAEDFIEKIFHDQLGIKYMIVGDDLRFGHERRGDFSLLQRMGNEFGFNVSATETFEIGEGRVSSTRIRQALENSDFEQAEGLLGRPYTISGKVVYGRQLGRTLGVPTANLQLNRIKAAMAGVYAVEVQLEGEPGKYYPAVANVGTRPTVDHGLTAVLEVHLLEFSQDIYRKHMDVIFRKKLRDETKFASLDELKTAIHNDIAIASAYFSQADK</sequence>
<dbReference type="Pfam" id="PF01687">
    <property type="entry name" value="Flavokinase"/>
    <property type="match status" value="1"/>
</dbReference>
<keyword evidence="11 15" id="KW-0067">ATP-binding</keyword>
<evidence type="ECO:0000256" key="2">
    <source>
        <dbReference type="ARBA" id="ARBA00004726"/>
    </source>
</evidence>
<dbReference type="Pfam" id="PF06574">
    <property type="entry name" value="FAD_syn"/>
    <property type="match status" value="1"/>
</dbReference>
<keyword evidence="7 15" id="KW-0548">Nucleotidyltransferase</keyword>
<dbReference type="EC" id="2.7.7.2" evidence="15"/>
<gene>
    <name evidence="17" type="primary">ribF</name>
    <name evidence="17" type="ORF">OPDIPICF_03024</name>
</gene>
<dbReference type="UniPathway" id="UPA00276">
    <property type="reaction ID" value="UER00406"/>
</dbReference>
<evidence type="ECO:0000313" key="17">
    <source>
        <dbReference type="EMBL" id="CAA0124213.1"/>
    </source>
</evidence>
<comment type="pathway">
    <text evidence="2 15">Cofactor biosynthesis; FAD biosynthesis; FAD from FMN: step 1/1.</text>
</comment>
<dbReference type="Gene3D" id="3.40.50.620">
    <property type="entry name" value="HUPs"/>
    <property type="match status" value="1"/>
</dbReference>
<keyword evidence="12" id="KW-0511">Multifunctional enzyme</keyword>
<dbReference type="Gene3D" id="2.40.30.30">
    <property type="entry name" value="Riboflavin kinase-like"/>
    <property type="match status" value="1"/>
</dbReference>
<keyword evidence="5 15" id="KW-0288">FMN</keyword>
<dbReference type="NCBIfam" id="TIGR00083">
    <property type="entry name" value="ribF"/>
    <property type="match status" value="1"/>
</dbReference>
<dbReference type="GO" id="GO:0008531">
    <property type="term" value="F:riboflavin kinase activity"/>
    <property type="evidence" value="ECO:0007669"/>
    <property type="project" value="UniProtKB-UniRule"/>
</dbReference>
<dbReference type="SUPFAM" id="SSF52374">
    <property type="entry name" value="Nucleotidylyl transferase"/>
    <property type="match status" value="1"/>
</dbReference>